<name>A0ABR5A819_9BACL</name>
<sequence>MHVLLLSIGYAGISVRIKKKASTYLPKPFECDVAPMSAFSCHLHVSRRSIDGQMLQEKF</sequence>
<accession>A0ABR5A819</accession>
<keyword evidence="2" id="KW-1185">Reference proteome</keyword>
<proteinExistence type="predicted"/>
<evidence type="ECO:0000313" key="2">
    <source>
        <dbReference type="Proteomes" id="UP000054526"/>
    </source>
</evidence>
<organism evidence="1 2">
    <name type="scientific">Cohnella kolymensis</name>
    <dbReference type="NCBI Taxonomy" id="1590652"/>
    <lineage>
        <taxon>Bacteria</taxon>
        <taxon>Bacillati</taxon>
        <taxon>Bacillota</taxon>
        <taxon>Bacilli</taxon>
        <taxon>Bacillales</taxon>
        <taxon>Paenibacillaceae</taxon>
        <taxon>Cohnella</taxon>
    </lineage>
</organism>
<dbReference type="Proteomes" id="UP000054526">
    <property type="component" value="Unassembled WGS sequence"/>
</dbReference>
<reference evidence="1 2" key="1">
    <citation type="submission" date="2014-12" db="EMBL/GenBank/DDBJ databases">
        <title>Draft genome sequence of Cohnella kolymensis strain B-2846.</title>
        <authorList>
            <person name="Karlyshev A.V."/>
            <person name="Kudryashova E.B."/>
        </authorList>
    </citation>
    <scope>NUCLEOTIDE SEQUENCE [LARGE SCALE GENOMIC DNA]</scope>
    <source>
        <strain evidence="1 2">VKM B-2846</strain>
    </source>
</reference>
<gene>
    <name evidence="1" type="ORF">SD71_04505</name>
</gene>
<evidence type="ECO:0000313" key="1">
    <source>
        <dbReference type="EMBL" id="KIL36968.1"/>
    </source>
</evidence>
<protein>
    <submittedName>
        <fullName evidence="1">Uncharacterized protein</fullName>
    </submittedName>
</protein>
<comment type="caution">
    <text evidence="1">The sequence shown here is derived from an EMBL/GenBank/DDBJ whole genome shotgun (WGS) entry which is preliminary data.</text>
</comment>
<dbReference type="EMBL" id="JXAL01000003">
    <property type="protein sequence ID" value="KIL36968.1"/>
    <property type="molecule type" value="Genomic_DNA"/>
</dbReference>